<dbReference type="OrthoDB" id="7848332at2759"/>
<dbReference type="Proteomes" id="UP000276133">
    <property type="component" value="Unassembled WGS sequence"/>
</dbReference>
<keyword evidence="2 6" id="KW-0489">Methyltransferase</keyword>
<sequence>MTTLDEKPGSYFDSYDNVTVHNLMLRDKPRVTKYRDAIMKSKNLFKDKVVLDVGSGTGILSIFSAQAGAKHVYAIEACRGIAELSKSIIKDNGMDDKITVLNEEVEKLDLPVKEVDIIVSEWMGFYLVHESMLSSVLFARERWLKKDTGLMYPSLAYLYVCPVEMTRYLNENLSYWSSFYNINYQSMSKVYREVFLSKPIVEIIKSDQMIDEEQILASFDLKNVNIKDLESIQEYNLEFSARKDCTLHGFAFWFDVVFDTDEETVILQTGPNSEPTHWKQTIALLPEAIHSFAENNNQHENELVIKENDLFKSFVILNQSDDNPRNYEIDIGVDVGKNDDVDESSEEDDQEHPVPCSCQSIKCVLIKATLEKYENENK</sequence>
<dbReference type="GO" id="GO:0042054">
    <property type="term" value="F:histone methyltransferase activity"/>
    <property type="evidence" value="ECO:0007669"/>
    <property type="project" value="TreeGrafter"/>
</dbReference>
<dbReference type="AlphaFoldDB" id="A0A3M7S7S1"/>
<dbReference type="Gene3D" id="2.70.160.11">
    <property type="entry name" value="Hnrnp arginine n-methyltransferase1"/>
    <property type="match status" value="1"/>
</dbReference>
<evidence type="ECO:0000256" key="5">
    <source>
        <dbReference type="ARBA" id="ARBA00049303"/>
    </source>
</evidence>
<dbReference type="CDD" id="cd02440">
    <property type="entry name" value="AdoMet_MTases"/>
    <property type="match status" value="1"/>
</dbReference>
<dbReference type="EC" id="2.1.1.319" evidence="1"/>
<feature type="compositionally biased region" description="Acidic residues" evidence="7">
    <location>
        <begin position="340"/>
        <end position="350"/>
    </location>
</feature>
<evidence type="ECO:0000259" key="9">
    <source>
        <dbReference type="Pfam" id="PF22528"/>
    </source>
</evidence>
<gene>
    <name evidence="10" type="ORF">BpHYR1_039632</name>
</gene>
<evidence type="ECO:0000313" key="11">
    <source>
        <dbReference type="Proteomes" id="UP000276133"/>
    </source>
</evidence>
<accession>A0A3M7S7S1</accession>
<dbReference type="FunFam" id="3.40.50.150:FF:000003">
    <property type="entry name" value="Blast:Protein arginine N-methyltransferase 1"/>
    <property type="match status" value="1"/>
</dbReference>
<dbReference type="InterPro" id="IPR055135">
    <property type="entry name" value="PRMT_dom"/>
</dbReference>
<dbReference type="Pfam" id="PF22528">
    <property type="entry name" value="PRMT_C"/>
    <property type="match status" value="1"/>
</dbReference>
<dbReference type="InterPro" id="IPR041698">
    <property type="entry name" value="Methyltransf_25"/>
</dbReference>
<feature type="domain" description="Methyltransferase" evidence="8">
    <location>
        <begin position="50"/>
        <end position="146"/>
    </location>
</feature>
<evidence type="ECO:0000256" key="7">
    <source>
        <dbReference type="SAM" id="MobiDB-lite"/>
    </source>
</evidence>
<name>A0A3M7S7S1_BRAPC</name>
<evidence type="ECO:0000256" key="2">
    <source>
        <dbReference type="ARBA" id="ARBA00022603"/>
    </source>
</evidence>
<dbReference type="STRING" id="10195.A0A3M7S7S1"/>
<dbReference type="SUPFAM" id="SSF53335">
    <property type="entry name" value="S-adenosyl-L-methionine-dependent methyltransferases"/>
    <property type="match status" value="1"/>
</dbReference>
<dbReference type="InterPro" id="IPR025799">
    <property type="entry name" value="Arg_MeTrfase"/>
</dbReference>
<keyword evidence="11" id="KW-1185">Reference proteome</keyword>
<dbReference type="Pfam" id="PF13649">
    <property type="entry name" value="Methyltransf_25"/>
    <property type="match status" value="1"/>
</dbReference>
<feature type="region of interest" description="Disordered" evidence="7">
    <location>
        <begin position="335"/>
        <end position="355"/>
    </location>
</feature>
<dbReference type="InterPro" id="IPR029063">
    <property type="entry name" value="SAM-dependent_MTases_sf"/>
</dbReference>
<dbReference type="GO" id="GO:0035242">
    <property type="term" value="F:protein-arginine omega-N asymmetric methyltransferase activity"/>
    <property type="evidence" value="ECO:0007669"/>
    <property type="project" value="UniProtKB-EC"/>
</dbReference>
<dbReference type="EMBL" id="REGN01001893">
    <property type="protein sequence ID" value="RNA31812.1"/>
    <property type="molecule type" value="Genomic_DNA"/>
</dbReference>
<protein>
    <recommendedName>
        <fullName evidence="1">type I protein arginine methyltransferase</fullName>
        <ecNumber evidence="1">2.1.1.319</ecNumber>
    </recommendedName>
</protein>
<keyword evidence="3 6" id="KW-0808">Transferase</keyword>
<proteinExistence type="predicted"/>
<comment type="caution">
    <text evidence="10">The sequence shown here is derived from an EMBL/GenBank/DDBJ whole genome shotgun (WGS) entry which is preliminary data.</text>
</comment>
<evidence type="ECO:0000259" key="8">
    <source>
        <dbReference type="Pfam" id="PF13649"/>
    </source>
</evidence>
<evidence type="ECO:0000256" key="3">
    <source>
        <dbReference type="ARBA" id="ARBA00022679"/>
    </source>
</evidence>
<reference evidence="10 11" key="1">
    <citation type="journal article" date="2018" name="Sci. Rep.">
        <title>Genomic signatures of local adaptation to the degree of environmental predictability in rotifers.</title>
        <authorList>
            <person name="Franch-Gras L."/>
            <person name="Hahn C."/>
            <person name="Garcia-Roger E.M."/>
            <person name="Carmona M.J."/>
            <person name="Serra M."/>
            <person name="Gomez A."/>
        </authorList>
    </citation>
    <scope>NUCLEOTIDE SEQUENCE [LARGE SCALE GENOMIC DNA]</scope>
    <source>
        <strain evidence="10">HYR1</strain>
    </source>
</reference>
<keyword evidence="4 6" id="KW-0949">S-adenosyl-L-methionine</keyword>
<comment type="catalytic activity">
    <reaction evidence="5">
        <text>L-arginyl-[protein] + S-adenosyl-L-methionine = N(omega)-methyl-L-arginyl-[protein] + S-adenosyl-L-homocysteine + H(+)</text>
        <dbReference type="Rhea" id="RHEA:48100"/>
        <dbReference type="Rhea" id="RHEA-COMP:10532"/>
        <dbReference type="Rhea" id="RHEA-COMP:11990"/>
        <dbReference type="ChEBI" id="CHEBI:15378"/>
        <dbReference type="ChEBI" id="CHEBI:29965"/>
        <dbReference type="ChEBI" id="CHEBI:57856"/>
        <dbReference type="ChEBI" id="CHEBI:59789"/>
        <dbReference type="ChEBI" id="CHEBI:65280"/>
    </reaction>
    <physiologicalReaction direction="left-to-right" evidence="5">
        <dbReference type="Rhea" id="RHEA:48101"/>
    </physiologicalReaction>
</comment>
<evidence type="ECO:0000256" key="6">
    <source>
        <dbReference type="PROSITE-ProRule" id="PRU01015"/>
    </source>
</evidence>
<organism evidence="10 11">
    <name type="scientific">Brachionus plicatilis</name>
    <name type="common">Marine rotifer</name>
    <name type="synonym">Brachionus muelleri</name>
    <dbReference type="NCBI Taxonomy" id="10195"/>
    <lineage>
        <taxon>Eukaryota</taxon>
        <taxon>Metazoa</taxon>
        <taxon>Spiralia</taxon>
        <taxon>Gnathifera</taxon>
        <taxon>Rotifera</taxon>
        <taxon>Eurotatoria</taxon>
        <taxon>Monogononta</taxon>
        <taxon>Pseudotrocha</taxon>
        <taxon>Ploima</taxon>
        <taxon>Brachionidae</taxon>
        <taxon>Brachionus</taxon>
    </lineage>
</organism>
<dbReference type="PANTHER" id="PTHR11006">
    <property type="entry name" value="PROTEIN ARGININE N-METHYLTRANSFERASE"/>
    <property type="match status" value="1"/>
</dbReference>
<evidence type="ECO:0000256" key="1">
    <source>
        <dbReference type="ARBA" id="ARBA00011925"/>
    </source>
</evidence>
<evidence type="ECO:0000256" key="4">
    <source>
        <dbReference type="ARBA" id="ARBA00022691"/>
    </source>
</evidence>
<feature type="domain" description="Protein arginine N-methyltransferase" evidence="9">
    <location>
        <begin position="156"/>
        <end position="331"/>
    </location>
</feature>
<dbReference type="Gene3D" id="3.40.50.150">
    <property type="entry name" value="Vaccinia Virus protein VP39"/>
    <property type="match status" value="1"/>
</dbReference>
<dbReference type="PANTHER" id="PTHR11006:SF4">
    <property type="entry name" value="PROTEIN ARGININE N-METHYLTRANSFERASE 7"/>
    <property type="match status" value="1"/>
</dbReference>
<dbReference type="PROSITE" id="PS51678">
    <property type="entry name" value="SAM_MT_PRMT"/>
    <property type="match status" value="1"/>
</dbReference>
<evidence type="ECO:0000313" key="10">
    <source>
        <dbReference type="EMBL" id="RNA31812.1"/>
    </source>
</evidence>
<dbReference type="GO" id="GO:0032259">
    <property type="term" value="P:methylation"/>
    <property type="evidence" value="ECO:0007669"/>
    <property type="project" value="UniProtKB-KW"/>
</dbReference>